<dbReference type="SUPFAM" id="SSF53448">
    <property type="entry name" value="Nucleotide-diphospho-sugar transferases"/>
    <property type="match status" value="1"/>
</dbReference>
<evidence type="ECO:0000313" key="3">
    <source>
        <dbReference type="Proteomes" id="UP000824090"/>
    </source>
</evidence>
<reference evidence="2" key="1">
    <citation type="submission" date="2020-10" db="EMBL/GenBank/DDBJ databases">
        <authorList>
            <person name="Gilroy R."/>
        </authorList>
    </citation>
    <scope>NUCLEOTIDE SEQUENCE</scope>
    <source>
        <strain evidence="2">ChiHcec3-6078</strain>
    </source>
</reference>
<dbReference type="Proteomes" id="UP000824090">
    <property type="component" value="Unassembled WGS sequence"/>
</dbReference>
<reference evidence="2" key="2">
    <citation type="journal article" date="2021" name="PeerJ">
        <title>Extensive microbial diversity within the chicken gut microbiome revealed by metagenomics and culture.</title>
        <authorList>
            <person name="Gilroy R."/>
            <person name="Ravi A."/>
            <person name="Getino M."/>
            <person name="Pursley I."/>
            <person name="Horton D.L."/>
            <person name="Alikhan N.F."/>
            <person name="Baker D."/>
            <person name="Gharbi K."/>
            <person name="Hall N."/>
            <person name="Watson M."/>
            <person name="Adriaenssens E.M."/>
            <person name="Foster-Nyarko E."/>
            <person name="Jarju S."/>
            <person name="Secka A."/>
            <person name="Antonio M."/>
            <person name="Oren A."/>
            <person name="Chaudhuri R.R."/>
            <person name="La Ragione R."/>
            <person name="Hildebrand F."/>
            <person name="Pallen M.J."/>
        </authorList>
    </citation>
    <scope>NUCLEOTIDE SEQUENCE</scope>
    <source>
        <strain evidence="2">ChiHcec3-6078</strain>
    </source>
</reference>
<feature type="non-terminal residue" evidence="2">
    <location>
        <position position="175"/>
    </location>
</feature>
<evidence type="ECO:0000313" key="2">
    <source>
        <dbReference type="EMBL" id="HIU24971.1"/>
    </source>
</evidence>
<gene>
    <name evidence="2" type="ORF">IAC50_00540</name>
</gene>
<organism evidence="2 3">
    <name type="scientific">Candidatus Allocopromorpha excrementigallinarum</name>
    <dbReference type="NCBI Taxonomy" id="2840742"/>
    <lineage>
        <taxon>Bacteria</taxon>
        <taxon>Bacillati</taxon>
        <taxon>Bacillota</taxon>
        <taxon>Clostridia</taxon>
        <taxon>Eubacteriales</taxon>
        <taxon>Eubacteriaceae</taxon>
        <taxon>Eubacteriaceae incertae sedis</taxon>
        <taxon>Candidatus Allocopromorpha</taxon>
    </lineage>
</organism>
<sequence length="175" mass="19739">MISVVIIPAYNPDEALVRIVKELSERRILPVVVDDGSEEESQKIFDEICEECIILHHEKNKGKGAAVKSAMSYIKGELWGFDTIGIMDADGQHRTEDMARLLDFSRNHRKALSLGVRAVGKDIPLRSRMGNTITRKVFRLVSGKEVSDTQTGLRAFDTELLQALMSVKGERYEYE</sequence>
<name>A0A9D1HYM1_9FIRM</name>
<comment type="caution">
    <text evidence="2">The sequence shown here is derived from an EMBL/GenBank/DDBJ whole genome shotgun (WGS) entry which is preliminary data.</text>
</comment>
<dbReference type="Gene3D" id="3.90.550.10">
    <property type="entry name" value="Spore Coat Polysaccharide Biosynthesis Protein SpsA, Chain A"/>
    <property type="match status" value="1"/>
</dbReference>
<protein>
    <submittedName>
        <fullName evidence="2">Glycosyltransferase family 2 protein</fullName>
    </submittedName>
</protein>
<accession>A0A9D1HYM1</accession>
<proteinExistence type="predicted"/>
<dbReference type="InterPro" id="IPR029044">
    <property type="entry name" value="Nucleotide-diphossugar_trans"/>
</dbReference>
<dbReference type="EMBL" id="DVMP01000012">
    <property type="protein sequence ID" value="HIU24971.1"/>
    <property type="molecule type" value="Genomic_DNA"/>
</dbReference>
<evidence type="ECO:0000259" key="1">
    <source>
        <dbReference type="Pfam" id="PF00535"/>
    </source>
</evidence>
<feature type="domain" description="Glycosyltransferase 2-like" evidence="1">
    <location>
        <begin position="5"/>
        <end position="161"/>
    </location>
</feature>
<dbReference type="GO" id="GO:0006487">
    <property type="term" value="P:protein N-linked glycosylation"/>
    <property type="evidence" value="ECO:0007669"/>
    <property type="project" value="TreeGrafter"/>
</dbReference>
<dbReference type="PANTHER" id="PTHR10859:SF114">
    <property type="entry name" value="DOLICHOL-PHOSPHATE MANNOSYLTRANSFERASE"/>
    <property type="match status" value="1"/>
</dbReference>
<dbReference type="PANTHER" id="PTHR10859">
    <property type="entry name" value="GLYCOSYL TRANSFERASE"/>
    <property type="match status" value="1"/>
</dbReference>
<dbReference type="Pfam" id="PF00535">
    <property type="entry name" value="Glycos_transf_2"/>
    <property type="match status" value="1"/>
</dbReference>
<dbReference type="InterPro" id="IPR001173">
    <property type="entry name" value="Glyco_trans_2-like"/>
</dbReference>
<dbReference type="CDD" id="cd04179">
    <property type="entry name" value="DPM_DPG-synthase_like"/>
    <property type="match status" value="1"/>
</dbReference>
<dbReference type="AlphaFoldDB" id="A0A9D1HYM1"/>